<proteinExistence type="predicted"/>
<evidence type="ECO:0000256" key="1">
    <source>
        <dbReference type="ARBA" id="ARBA00004196"/>
    </source>
</evidence>
<dbReference type="Gene3D" id="1.20.1420.20">
    <property type="entry name" value="M75 peptidase, HXXE motif"/>
    <property type="match status" value="1"/>
</dbReference>
<dbReference type="InterPro" id="IPR018976">
    <property type="entry name" value="Imelysin-like"/>
</dbReference>
<gene>
    <name evidence="4" type="ORF">ROA7745_03182</name>
</gene>
<organism evidence="4 5">
    <name type="scientific">Roseovarius aestuarii</name>
    <dbReference type="NCBI Taxonomy" id="475083"/>
    <lineage>
        <taxon>Bacteria</taxon>
        <taxon>Pseudomonadati</taxon>
        <taxon>Pseudomonadota</taxon>
        <taxon>Alphaproteobacteria</taxon>
        <taxon>Rhodobacterales</taxon>
        <taxon>Roseobacteraceae</taxon>
        <taxon>Roseovarius</taxon>
    </lineage>
</organism>
<dbReference type="InterPro" id="IPR034984">
    <property type="entry name" value="Imelysin-like_IPPA"/>
</dbReference>
<evidence type="ECO:0000313" key="4">
    <source>
        <dbReference type="EMBL" id="SMC13336.1"/>
    </source>
</evidence>
<name>A0A1X7BUM4_9RHOB</name>
<dbReference type="RefSeq" id="WP_085801286.1">
    <property type="nucleotide sequence ID" value="NZ_FWXB01000013.1"/>
</dbReference>
<accession>A0A1X7BUM4</accession>
<feature type="domain" description="Imelysin-like" evidence="3">
    <location>
        <begin position="62"/>
        <end position="312"/>
    </location>
</feature>
<keyword evidence="2" id="KW-0732">Signal</keyword>
<dbReference type="Proteomes" id="UP000193224">
    <property type="component" value="Unassembled WGS sequence"/>
</dbReference>
<keyword evidence="5" id="KW-1185">Reference proteome</keyword>
<dbReference type="CDD" id="cd14659">
    <property type="entry name" value="Imelysin-like_IPPA"/>
    <property type="match status" value="1"/>
</dbReference>
<comment type="subcellular location">
    <subcellularLocation>
        <location evidence="1">Cell envelope</location>
    </subcellularLocation>
</comment>
<dbReference type="InterPro" id="IPR038352">
    <property type="entry name" value="Imelysin_sf"/>
</dbReference>
<dbReference type="Pfam" id="PF09375">
    <property type="entry name" value="Peptidase_M75"/>
    <property type="match status" value="1"/>
</dbReference>
<evidence type="ECO:0000259" key="3">
    <source>
        <dbReference type="Pfam" id="PF09375"/>
    </source>
</evidence>
<dbReference type="GO" id="GO:0030313">
    <property type="term" value="C:cell envelope"/>
    <property type="evidence" value="ECO:0007669"/>
    <property type="project" value="UniProtKB-SubCell"/>
</dbReference>
<sequence>MRWMLAGLVAMCLPVMGWTGERTTLIRQIVDQEVLPGFAALSRSGARMAGWAELSCEHPDFRYNYVAAFSAWARVSHLRFGPSEEDNLAFALAFWPDPRGQTPKSLRKLLATSDTDLLSPDKFGEMSVAARGFYALDLLLFDDTIQSAGMAEYHCALVQAVTRDIATTAQQLDDRWSAFAPNLTDPAPDGVYRTEDEVLRELFKAASAGLQFSAELRLGRPLGTFENPRPKRAEAWRSRLSLHLLTEAVRGSGTLALRLSAGDAALSARLDRKLRRFEARAAELDDPVFAGVSAPQSRIRIEALREDLEAIRRIVDQELGPHLGVSAGFNALDGD</sequence>
<dbReference type="EMBL" id="FWXB01000013">
    <property type="protein sequence ID" value="SMC13336.1"/>
    <property type="molecule type" value="Genomic_DNA"/>
</dbReference>
<dbReference type="OrthoDB" id="5729110at2"/>
<dbReference type="AlphaFoldDB" id="A0A1X7BUM4"/>
<evidence type="ECO:0000256" key="2">
    <source>
        <dbReference type="ARBA" id="ARBA00022729"/>
    </source>
</evidence>
<evidence type="ECO:0000313" key="5">
    <source>
        <dbReference type="Proteomes" id="UP000193224"/>
    </source>
</evidence>
<protein>
    <submittedName>
        <fullName evidence="4">Imelysin</fullName>
    </submittedName>
</protein>
<reference evidence="4 5" key="1">
    <citation type="submission" date="2017-03" db="EMBL/GenBank/DDBJ databases">
        <authorList>
            <person name="Afonso C.L."/>
            <person name="Miller P.J."/>
            <person name="Scott M.A."/>
            <person name="Spackman E."/>
            <person name="Goraichik I."/>
            <person name="Dimitrov K.M."/>
            <person name="Suarez D.L."/>
            <person name="Swayne D.E."/>
        </authorList>
    </citation>
    <scope>NUCLEOTIDE SEQUENCE [LARGE SCALE GENOMIC DNA]</scope>
    <source>
        <strain evidence="4 5">CECT 7745</strain>
    </source>
</reference>